<dbReference type="EMBL" id="AAXF02000041">
    <property type="protein sequence ID" value="EDO13125.1"/>
    <property type="molecule type" value="Genomic_DNA"/>
</dbReference>
<name>A0AAN3AC41_BACO1</name>
<organism evidence="1 2">
    <name type="scientific">Bacteroides ovatus (strain ATCC 8483 / DSM 1896 / JCM 5824 / BCRC 10623 / CCUG 4943 / NCTC 11153)</name>
    <dbReference type="NCBI Taxonomy" id="411476"/>
    <lineage>
        <taxon>Bacteria</taxon>
        <taxon>Pseudomonadati</taxon>
        <taxon>Bacteroidota</taxon>
        <taxon>Bacteroidia</taxon>
        <taxon>Bacteroidales</taxon>
        <taxon>Bacteroidaceae</taxon>
        <taxon>Bacteroides</taxon>
    </lineage>
</organism>
<evidence type="ECO:0000313" key="2">
    <source>
        <dbReference type="Proteomes" id="UP000005475"/>
    </source>
</evidence>
<dbReference type="Proteomes" id="UP000005475">
    <property type="component" value="Unassembled WGS sequence"/>
</dbReference>
<reference evidence="2" key="2">
    <citation type="submission" date="2007-04" db="EMBL/GenBank/DDBJ databases">
        <title>Draft genome sequence of Bacteroides ovatus (ATCC 8483).</title>
        <authorList>
            <person name="Sudarsanam P."/>
            <person name="Ley R."/>
            <person name="Guruge J."/>
            <person name="Turnbaugh P.J."/>
            <person name="Mahowald M."/>
            <person name="Liep D."/>
            <person name="Gordon J."/>
        </authorList>
    </citation>
    <scope>NUCLEOTIDE SEQUENCE [LARGE SCALE GENOMIC DNA]</scope>
    <source>
        <strain evidence="2">ATCC 8483 / DSM 1896 / JCM 5824 / BCRC 10623 / CCUG 4943 / NCTC 11153</strain>
    </source>
</reference>
<reference evidence="1 2" key="1">
    <citation type="submission" date="2007-03" db="EMBL/GenBank/DDBJ databases">
        <authorList>
            <person name="Fulton L."/>
            <person name="Clifton S."/>
            <person name="Fulton B."/>
            <person name="Xu J."/>
            <person name="Minx P."/>
            <person name="Pepin K.H."/>
            <person name="Johnson M."/>
            <person name="Thiruvilangam P."/>
            <person name="Bhonagiri V."/>
            <person name="Nash W.E."/>
            <person name="Mardis E.R."/>
            <person name="Wilson R.K."/>
        </authorList>
    </citation>
    <scope>NUCLEOTIDE SEQUENCE [LARGE SCALE GENOMIC DNA]</scope>
    <source>
        <strain evidence="2">ATCC 8483 / DSM 1896 / JCM 5824 / BCRC 10623 / CCUG 4943 / NCTC 11153</strain>
    </source>
</reference>
<accession>A0AAN3AC41</accession>
<gene>
    <name evidence="1" type="ORF">BACOVA_01124</name>
</gene>
<evidence type="ECO:0000313" key="1">
    <source>
        <dbReference type="EMBL" id="EDO13125.1"/>
    </source>
</evidence>
<sequence>MGYAVFLFINKDIKKSPVPREYRTRDFRDIIKRV</sequence>
<protein>
    <submittedName>
        <fullName evidence="1">Uncharacterized protein</fullName>
    </submittedName>
</protein>
<proteinExistence type="predicted"/>
<dbReference type="AlphaFoldDB" id="A0AAN3AC41"/>
<comment type="caution">
    <text evidence="1">The sequence shown here is derived from an EMBL/GenBank/DDBJ whole genome shotgun (WGS) entry which is preliminary data.</text>
</comment>